<sequence length="306" mass="31382">MRVFVTGASGFVGSAVVRELLDAGHDVLGLARSDASAAAVSAAGADVHRGSLEDPDGLRAAAATVDGVVHTAFHHDFTDFPNAASLDLRAIEAMGEALTGTGKPFVMSSGTGLLTPGRVGTEDDALDPAAPTGARNPSEGAALALADHGVRPAAVRLPPTVHGEGDHGFVPALIAVARERGVSAYVGEGANRWAAVHRRDAARLYRLALESAPAGARLHAVGEQEVRTREIAEAIGRALGLPVTSIAAGEAFGHFGMSGAYFAADHPASSAKTRALLSWHPLEPGLIADLDEGHYFTESHRPAVGL</sequence>
<dbReference type="PANTHER" id="PTHR48079:SF6">
    <property type="entry name" value="NAD(P)-BINDING DOMAIN-CONTAINING PROTEIN-RELATED"/>
    <property type="match status" value="1"/>
</dbReference>
<dbReference type="InterPro" id="IPR036291">
    <property type="entry name" value="NAD(P)-bd_dom_sf"/>
</dbReference>
<organism evidence="2 3">
    <name type="scientific">Prauserella cavernicola</name>
    <dbReference type="NCBI Taxonomy" id="2800127"/>
    <lineage>
        <taxon>Bacteria</taxon>
        <taxon>Bacillati</taxon>
        <taxon>Actinomycetota</taxon>
        <taxon>Actinomycetes</taxon>
        <taxon>Pseudonocardiales</taxon>
        <taxon>Pseudonocardiaceae</taxon>
        <taxon>Prauserella</taxon>
    </lineage>
</organism>
<comment type="caution">
    <text evidence="2">The sequence shown here is derived from an EMBL/GenBank/DDBJ whole genome shotgun (WGS) entry which is preliminary data.</text>
</comment>
<dbReference type="GO" id="GO:0004029">
    <property type="term" value="F:aldehyde dehydrogenase (NAD+) activity"/>
    <property type="evidence" value="ECO:0007669"/>
    <property type="project" value="TreeGrafter"/>
</dbReference>
<dbReference type="InterPro" id="IPR051783">
    <property type="entry name" value="NAD(P)-dependent_oxidoreduct"/>
</dbReference>
<dbReference type="RefSeq" id="WP_200321905.1">
    <property type="nucleotide sequence ID" value="NZ_JAENJH010000006.1"/>
</dbReference>
<gene>
    <name evidence="2" type="ORF">JHE00_23865</name>
</gene>
<dbReference type="EMBL" id="JAENJH010000006">
    <property type="protein sequence ID" value="MBK1787371.1"/>
    <property type="molecule type" value="Genomic_DNA"/>
</dbReference>
<protein>
    <submittedName>
        <fullName evidence="2">SDR family oxidoreductase</fullName>
    </submittedName>
</protein>
<proteinExistence type="predicted"/>
<name>A0A934QVL9_9PSEU</name>
<accession>A0A934QVL9</accession>
<evidence type="ECO:0000313" key="3">
    <source>
        <dbReference type="Proteomes" id="UP000635245"/>
    </source>
</evidence>
<dbReference type="Gene3D" id="3.40.50.720">
    <property type="entry name" value="NAD(P)-binding Rossmann-like Domain"/>
    <property type="match status" value="1"/>
</dbReference>
<dbReference type="GO" id="GO:0005737">
    <property type="term" value="C:cytoplasm"/>
    <property type="evidence" value="ECO:0007669"/>
    <property type="project" value="TreeGrafter"/>
</dbReference>
<dbReference type="AlphaFoldDB" id="A0A934QVL9"/>
<dbReference type="SUPFAM" id="SSF51735">
    <property type="entry name" value="NAD(P)-binding Rossmann-fold domains"/>
    <property type="match status" value="1"/>
</dbReference>
<dbReference type="CDD" id="cd05262">
    <property type="entry name" value="SDR_a7"/>
    <property type="match status" value="1"/>
</dbReference>
<feature type="domain" description="NAD-dependent epimerase/dehydratase" evidence="1">
    <location>
        <begin position="3"/>
        <end position="213"/>
    </location>
</feature>
<keyword evidence="3" id="KW-1185">Reference proteome</keyword>
<evidence type="ECO:0000259" key="1">
    <source>
        <dbReference type="Pfam" id="PF01370"/>
    </source>
</evidence>
<dbReference type="PANTHER" id="PTHR48079">
    <property type="entry name" value="PROTEIN YEEZ"/>
    <property type="match status" value="1"/>
</dbReference>
<dbReference type="Pfam" id="PF01370">
    <property type="entry name" value="Epimerase"/>
    <property type="match status" value="1"/>
</dbReference>
<reference evidence="2" key="1">
    <citation type="submission" date="2020-12" db="EMBL/GenBank/DDBJ databases">
        <title>Prauserella sp. ASG 168, a novel actinomycete isolated from cave rock.</title>
        <authorList>
            <person name="Suriyachadkun C."/>
        </authorList>
    </citation>
    <scope>NUCLEOTIDE SEQUENCE</scope>
    <source>
        <strain evidence="2">ASG 168</strain>
    </source>
</reference>
<dbReference type="InterPro" id="IPR001509">
    <property type="entry name" value="Epimerase_deHydtase"/>
</dbReference>
<evidence type="ECO:0000313" key="2">
    <source>
        <dbReference type="EMBL" id="MBK1787371.1"/>
    </source>
</evidence>
<dbReference type="Proteomes" id="UP000635245">
    <property type="component" value="Unassembled WGS sequence"/>
</dbReference>